<dbReference type="EMBL" id="FQWV01000002">
    <property type="protein sequence ID" value="SHG79611.1"/>
    <property type="molecule type" value="Genomic_DNA"/>
</dbReference>
<proteinExistence type="predicted"/>
<name>A0A1M5MQN6_9EURY</name>
<sequence length="43" mass="4517">MLDAAAPVMVAFLVFAGLAFGDRVAAVVSSIDTDESLTDWESQ</sequence>
<evidence type="ECO:0000313" key="2">
    <source>
        <dbReference type="Proteomes" id="UP000184357"/>
    </source>
</evidence>
<organism evidence="1 2">
    <name type="scientific">Halobaculum gomorrense</name>
    <dbReference type="NCBI Taxonomy" id="43928"/>
    <lineage>
        <taxon>Archaea</taxon>
        <taxon>Methanobacteriati</taxon>
        <taxon>Methanobacteriota</taxon>
        <taxon>Stenosarchaea group</taxon>
        <taxon>Halobacteria</taxon>
        <taxon>Halobacteriales</taxon>
        <taxon>Haloferacaceae</taxon>
        <taxon>Halobaculum</taxon>
    </lineage>
</organism>
<dbReference type="Proteomes" id="UP000184357">
    <property type="component" value="Unassembled WGS sequence"/>
</dbReference>
<protein>
    <submittedName>
        <fullName evidence="1">Uncharacterized protein</fullName>
    </submittedName>
</protein>
<accession>A0A1M5MQN6</accession>
<reference evidence="1 2" key="1">
    <citation type="submission" date="2016-11" db="EMBL/GenBank/DDBJ databases">
        <authorList>
            <person name="Jaros S."/>
            <person name="Januszkiewicz K."/>
            <person name="Wedrychowicz H."/>
        </authorList>
    </citation>
    <scope>NUCLEOTIDE SEQUENCE [LARGE SCALE GENOMIC DNA]</scope>
    <source>
        <strain evidence="1 2">DSM 9297</strain>
    </source>
</reference>
<dbReference type="STRING" id="43928.SAMN05443636_1105"/>
<dbReference type="AlphaFoldDB" id="A0A1M5MQN6"/>
<keyword evidence="2" id="KW-1185">Reference proteome</keyword>
<gene>
    <name evidence="1" type="ORF">SAMN05443636_1105</name>
</gene>
<evidence type="ECO:0000313" key="1">
    <source>
        <dbReference type="EMBL" id="SHG79611.1"/>
    </source>
</evidence>